<reference evidence="1" key="1">
    <citation type="submission" date="2020-05" db="EMBL/GenBank/DDBJ databases">
        <authorList>
            <person name="Chiriac C."/>
            <person name="Salcher M."/>
            <person name="Ghai R."/>
            <person name="Kavagutti S V."/>
        </authorList>
    </citation>
    <scope>NUCLEOTIDE SEQUENCE</scope>
</reference>
<name>A0A6J5TCS7_9CAUD</name>
<accession>A0A6J5TCS7</accession>
<protein>
    <submittedName>
        <fullName evidence="1">Uncharacterized protein</fullName>
    </submittedName>
</protein>
<gene>
    <name evidence="1" type="ORF">UFOVP67_64</name>
</gene>
<evidence type="ECO:0000313" key="1">
    <source>
        <dbReference type="EMBL" id="CAB4241370.1"/>
    </source>
</evidence>
<dbReference type="EMBL" id="LR797823">
    <property type="protein sequence ID" value="CAB4241370.1"/>
    <property type="molecule type" value="Genomic_DNA"/>
</dbReference>
<proteinExistence type="predicted"/>
<organism evidence="1">
    <name type="scientific">uncultured Caudovirales phage</name>
    <dbReference type="NCBI Taxonomy" id="2100421"/>
    <lineage>
        <taxon>Viruses</taxon>
        <taxon>Duplodnaviria</taxon>
        <taxon>Heunggongvirae</taxon>
        <taxon>Uroviricota</taxon>
        <taxon>Caudoviricetes</taxon>
        <taxon>Peduoviridae</taxon>
        <taxon>Maltschvirus</taxon>
        <taxon>Maltschvirus maltsch</taxon>
    </lineage>
</organism>
<sequence length="86" mass="9917">MCYKPVSRQELKTWVRRVYTSQSPPTSDTTSRFETDFLPIKNFMLSKVVCDASKADVIIALMHYWNSSSTFGKEGRKIEGSYEDLL</sequence>